<evidence type="ECO:0000256" key="4">
    <source>
        <dbReference type="SAM" id="SignalP"/>
    </source>
</evidence>
<dbReference type="Gene3D" id="3.40.50.1240">
    <property type="entry name" value="Phosphoglycerate mutase-like"/>
    <property type="match status" value="1"/>
</dbReference>
<dbReference type="OrthoDB" id="6509975at2759"/>
<organism evidence="5 6">
    <name type="scientific">Aspergillus bertholletiae</name>
    <dbReference type="NCBI Taxonomy" id="1226010"/>
    <lineage>
        <taxon>Eukaryota</taxon>
        <taxon>Fungi</taxon>
        <taxon>Dikarya</taxon>
        <taxon>Ascomycota</taxon>
        <taxon>Pezizomycotina</taxon>
        <taxon>Eurotiomycetes</taxon>
        <taxon>Eurotiomycetidae</taxon>
        <taxon>Eurotiales</taxon>
        <taxon>Aspergillaceae</taxon>
        <taxon>Aspergillus</taxon>
        <taxon>Aspergillus subgen. Circumdati</taxon>
    </lineage>
</organism>
<dbReference type="InterPro" id="IPR029033">
    <property type="entry name" value="His_PPase_superfam"/>
</dbReference>
<dbReference type="GO" id="GO:0003993">
    <property type="term" value="F:acid phosphatase activity"/>
    <property type="evidence" value="ECO:0007669"/>
    <property type="project" value="TreeGrafter"/>
</dbReference>
<dbReference type="FunFam" id="3.40.50.1240:FF:000065">
    <property type="entry name" value="Similar to histidine acid phosphatase"/>
    <property type="match status" value="1"/>
</dbReference>
<gene>
    <name evidence="5" type="ORF">BDV26DRAFT_48870</name>
</gene>
<feature type="disulfide bond" evidence="3">
    <location>
        <begin position="395"/>
        <end position="403"/>
    </location>
</feature>
<keyword evidence="2" id="KW-0325">Glycoprotein</keyword>
<dbReference type="SUPFAM" id="SSF53254">
    <property type="entry name" value="Phosphoglycerate mutase-like"/>
    <property type="match status" value="1"/>
</dbReference>
<keyword evidence="3" id="KW-1015">Disulfide bond</keyword>
<feature type="signal peptide" evidence="4">
    <location>
        <begin position="1"/>
        <end position="19"/>
    </location>
</feature>
<feature type="chain" id="PRO_5024915971" evidence="4">
    <location>
        <begin position="20"/>
        <end position="440"/>
    </location>
</feature>
<accession>A0A5N7BJJ6</accession>
<evidence type="ECO:0000313" key="5">
    <source>
        <dbReference type="EMBL" id="KAE8381943.1"/>
    </source>
</evidence>
<evidence type="ECO:0000256" key="1">
    <source>
        <dbReference type="ARBA" id="ARBA00022801"/>
    </source>
</evidence>
<keyword evidence="1" id="KW-0378">Hydrolase</keyword>
<feature type="disulfide bond" evidence="3">
    <location>
        <begin position="237"/>
        <end position="250"/>
    </location>
</feature>
<dbReference type="GO" id="GO:0009277">
    <property type="term" value="C:fungal-type cell wall"/>
    <property type="evidence" value="ECO:0007669"/>
    <property type="project" value="TreeGrafter"/>
</dbReference>
<feature type="disulfide bond" evidence="3">
    <location>
        <begin position="50"/>
        <end position="370"/>
    </location>
</feature>
<keyword evidence="6" id="KW-1185">Reference proteome</keyword>
<dbReference type="Proteomes" id="UP000326198">
    <property type="component" value="Unassembled WGS sequence"/>
</dbReference>
<name>A0A5N7BJJ6_9EURO</name>
<evidence type="ECO:0000256" key="2">
    <source>
        <dbReference type="ARBA" id="ARBA00023180"/>
    </source>
</evidence>
<evidence type="ECO:0000313" key="6">
    <source>
        <dbReference type="Proteomes" id="UP000326198"/>
    </source>
</evidence>
<sequence length="440" mass="49105">MHLVLVTLLLGALTAPTASESFNPLNHLAGITPYHTINDPPLDPSPPQGCNVTKAAYLIRHAAIYANDFDYEAYLEPFVTKLRNTTQDWSKTTDLLFLANWTAPVDEKHLEKITTVGYKEAVNLGVDFRTRYAGLRHPKKVWSSSADRTTKTAAGFIEGYTLNTTGINLVEVKERKDTGVDSLTPYKSCPVYSSSYGSDQSQAWVEKYTAPIKKRLNAQAPNFNFTTTDIVSMFEFCGYETVIRGDSPFCATSLFSPNEWLSFEYGEDIRYFHNVGYGKYASPRIGFPWVNASFNALSSNSSQDVYVSFTHRELPPTVITALGLFNNSAFSGADDVNKTMPTDQINYGRQWKSSDVLPFLTNIAIEKMSCDSYGYDKGDYYRVMVNTRPQPLEECRGGPGDSCRVSDFEGFIQGRAERFGDFVEACGAPKNESQVVTIYN</sequence>
<reference evidence="5 6" key="1">
    <citation type="submission" date="2019-04" db="EMBL/GenBank/DDBJ databases">
        <title>Friends and foes A comparative genomics studyof 23 Aspergillus species from section Flavi.</title>
        <authorList>
            <consortium name="DOE Joint Genome Institute"/>
            <person name="Kjaerbolling I."/>
            <person name="Vesth T."/>
            <person name="Frisvad J.C."/>
            <person name="Nybo J.L."/>
            <person name="Theobald S."/>
            <person name="Kildgaard S."/>
            <person name="Isbrandt T."/>
            <person name="Kuo A."/>
            <person name="Sato A."/>
            <person name="Lyhne E.K."/>
            <person name="Kogle M.E."/>
            <person name="Wiebenga A."/>
            <person name="Kun R.S."/>
            <person name="Lubbers R.J."/>
            <person name="Makela M.R."/>
            <person name="Barry K."/>
            <person name="Chovatia M."/>
            <person name="Clum A."/>
            <person name="Daum C."/>
            <person name="Haridas S."/>
            <person name="He G."/>
            <person name="LaButti K."/>
            <person name="Lipzen A."/>
            <person name="Mondo S."/>
            <person name="Riley R."/>
            <person name="Salamov A."/>
            <person name="Simmons B.A."/>
            <person name="Magnuson J.K."/>
            <person name="Henrissat B."/>
            <person name="Mortensen U.H."/>
            <person name="Larsen T.O."/>
            <person name="Devries R.P."/>
            <person name="Grigoriev I.V."/>
            <person name="Machida M."/>
            <person name="Baker S.E."/>
            <person name="Andersen M.R."/>
        </authorList>
    </citation>
    <scope>NUCLEOTIDE SEQUENCE [LARGE SCALE GENOMIC DNA]</scope>
    <source>
        <strain evidence="5 6">IBT 29228</strain>
    </source>
</reference>
<dbReference type="InterPro" id="IPR016274">
    <property type="entry name" value="Histidine_acid_Pase_euk"/>
</dbReference>
<evidence type="ECO:0000256" key="3">
    <source>
        <dbReference type="PIRSR" id="PIRSR000894-2"/>
    </source>
</evidence>
<dbReference type="InterPro" id="IPR000560">
    <property type="entry name" value="His_Pase_clade-2"/>
</dbReference>
<dbReference type="AlphaFoldDB" id="A0A5N7BJJ6"/>
<proteinExistence type="predicted"/>
<dbReference type="PIRSF" id="PIRSF000894">
    <property type="entry name" value="Acid_phosphatase"/>
    <property type="match status" value="1"/>
</dbReference>
<feature type="disulfide bond" evidence="3">
    <location>
        <begin position="189"/>
        <end position="426"/>
    </location>
</feature>
<dbReference type="CDD" id="cd07061">
    <property type="entry name" value="HP_HAP_like"/>
    <property type="match status" value="1"/>
</dbReference>
<protein>
    <submittedName>
        <fullName evidence="5">Histidine phosphatase superfamily</fullName>
    </submittedName>
</protein>
<keyword evidence="4" id="KW-0732">Signal</keyword>
<dbReference type="PANTHER" id="PTHR20963">
    <property type="entry name" value="MULTIPLE INOSITOL POLYPHOSPHATE PHOSPHATASE-RELATED"/>
    <property type="match status" value="1"/>
</dbReference>
<dbReference type="PANTHER" id="PTHR20963:SF14">
    <property type="entry name" value="ACID PHOSPHATASE, PUTATIVE-RELATED"/>
    <property type="match status" value="1"/>
</dbReference>
<dbReference type="EMBL" id="ML736166">
    <property type="protein sequence ID" value="KAE8381943.1"/>
    <property type="molecule type" value="Genomic_DNA"/>
</dbReference>
<dbReference type="Pfam" id="PF00328">
    <property type="entry name" value="His_Phos_2"/>
    <property type="match status" value="1"/>
</dbReference>